<dbReference type="HOGENOM" id="CLU_1716376_0_0_1"/>
<dbReference type="Proteomes" id="UP000001514">
    <property type="component" value="Unassembled WGS sequence"/>
</dbReference>
<reference evidence="1 2" key="1">
    <citation type="journal article" date="2011" name="Science">
        <title>The Selaginella genome identifies genetic changes associated with the evolution of vascular plants.</title>
        <authorList>
            <person name="Banks J.A."/>
            <person name="Nishiyama T."/>
            <person name="Hasebe M."/>
            <person name="Bowman J.L."/>
            <person name="Gribskov M."/>
            <person name="dePamphilis C."/>
            <person name="Albert V.A."/>
            <person name="Aono N."/>
            <person name="Aoyama T."/>
            <person name="Ambrose B.A."/>
            <person name="Ashton N.W."/>
            <person name="Axtell M.J."/>
            <person name="Barker E."/>
            <person name="Barker M.S."/>
            <person name="Bennetzen J.L."/>
            <person name="Bonawitz N.D."/>
            <person name="Chapple C."/>
            <person name="Cheng C."/>
            <person name="Correa L.G."/>
            <person name="Dacre M."/>
            <person name="DeBarry J."/>
            <person name="Dreyer I."/>
            <person name="Elias M."/>
            <person name="Engstrom E.M."/>
            <person name="Estelle M."/>
            <person name="Feng L."/>
            <person name="Finet C."/>
            <person name="Floyd S.K."/>
            <person name="Frommer W.B."/>
            <person name="Fujita T."/>
            <person name="Gramzow L."/>
            <person name="Gutensohn M."/>
            <person name="Harholt J."/>
            <person name="Hattori M."/>
            <person name="Heyl A."/>
            <person name="Hirai T."/>
            <person name="Hiwatashi Y."/>
            <person name="Ishikawa M."/>
            <person name="Iwata M."/>
            <person name="Karol K.G."/>
            <person name="Koehler B."/>
            <person name="Kolukisaoglu U."/>
            <person name="Kubo M."/>
            <person name="Kurata T."/>
            <person name="Lalonde S."/>
            <person name="Li K."/>
            <person name="Li Y."/>
            <person name="Litt A."/>
            <person name="Lyons E."/>
            <person name="Manning G."/>
            <person name="Maruyama T."/>
            <person name="Michael T.P."/>
            <person name="Mikami K."/>
            <person name="Miyazaki S."/>
            <person name="Morinaga S."/>
            <person name="Murata T."/>
            <person name="Mueller-Roeber B."/>
            <person name="Nelson D.R."/>
            <person name="Obara M."/>
            <person name="Oguri Y."/>
            <person name="Olmstead R.G."/>
            <person name="Onodera N."/>
            <person name="Petersen B.L."/>
            <person name="Pils B."/>
            <person name="Prigge M."/>
            <person name="Rensing S.A."/>
            <person name="Riano-Pachon D.M."/>
            <person name="Roberts A.W."/>
            <person name="Sato Y."/>
            <person name="Scheller H.V."/>
            <person name="Schulz B."/>
            <person name="Schulz C."/>
            <person name="Shakirov E.V."/>
            <person name="Shibagaki N."/>
            <person name="Shinohara N."/>
            <person name="Shippen D.E."/>
            <person name="Soerensen I."/>
            <person name="Sotooka R."/>
            <person name="Sugimoto N."/>
            <person name="Sugita M."/>
            <person name="Sumikawa N."/>
            <person name="Tanurdzic M."/>
            <person name="Theissen G."/>
            <person name="Ulvskov P."/>
            <person name="Wakazuki S."/>
            <person name="Weng J.K."/>
            <person name="Willats W.W."/>
            <person name="Wipf D."/>
            <person name="Wolf P.G."/>
            <person name="Yang L."/>
            <person name="Zimmer A.D."/>
            <person name="Zhu Q."/>
            <person name="Mitros T."/>
            <person name="Hellsten U."/>
            <person name="Loque D."/>
            <person name="Otillar R."/>
            <person name="Salamov A."/>
            <person name="Schmutz J."/>
            <person name="Shapiro H."/>
            <person name="Lindquist E."/>
            <person name="Lucas S."/>
            <person name="Rokhsar D."/>
            <person name="Grigoriev I.V."/>
        </authorList>
    </citation>
    <scope>NUCLEOTIDE SEQUENCE [LARGE SCALE GENOMIC DNA]</scope>
</reference>
<proteinExistence type="predicted"/>
<name>D8R0R9_SELML</name>
<dbReference type="EMBL" id="GL377569">
    <property type="protein sequence ID" value="EFJ35021.1"/>
    <property type="molecule type" value="Genomic_DNA"/>
</dbReference>
<gene>
    <name evidence="1" type="ORF">SELMODRAFT_406119</name>
</gene>
<dbReference type="Gramene" id="EFJ35021">
    <property type="protein sequence ID" value="EFJ35021"/>
    <property type="gene ID" value="SELMODRAFT_406119"/>
</dbReference>
<dbReference type="InParanoid" id="D8R0R9"/>
<keyword evidence="2" id="KW-1185">Reference proteome</keyword>
<organism evidence="2">
    <name type="scientific">Selaginella moellendorffii</name>
    <name type="common">Spikemoss</name>
    <dbReference type="NCBI Taxonomy" id="88036"/>
    <lineage>
        <taxon>Eukaryota</taxon>
        <taxon>Viridiplantae</taxon>
        <taxon>Streptophyta</taxon>
        <taxon>Embryophyta</taxon>
        <taxon>Tracheophyta</taxon>
        <taxon>Lycopodiopsida</taxon>
        <taxon>Selaginellales</taxon>
        <taxon>Selaginellaceae</taxon>
        <taxon>Selaginella</taxon>
    </lineage>
</organism>
<evidence type="ECO:0000313" key="1">
    <source>
        <dbReference type="EMBL" id="EFJ35021.1"/>
    </source>
</evidence>
<sequence length="153" mass="16600">MSEGDGGGQGQVSETDTAYSTSQLIPVLVQVKTSKTLDQGTVNNAFYTLDLNKLFQHKSTLTPTEVAGANSLRELACNGCIKLVVSTDFVNLEQQLCNFYLREEACSSQASIKRGEKKDLGTKALLGVIGKDNILAFVDSWLFEAMFVPKDAI</sequence>
<accession>D8R0R9</accession>
<protein>
    <submittedName>
        <fullName evidence="1">Uncharacterized protein</fullName>
    </submittedName>
</protein>
<dbReference type="KEGG" id="smo:SELMODRAFT_406119"/>
<evidence type="ECO:0000313" key="2">
    <source>
        <dbReference type="Proteomes" id="UP000001514"/>
    </source>
</evidence>
<dbReference type="AlphaFoldDB" id="D8R0R9"/>